<dbReference type="Pfam" id="PF00410">
    <property type="entry name" value="Ribosomal_S8"/>
    <property type="match status" value="1"/>
</dbReference>
<dbReference type="Gene3D" id="3.30.1490.10">
    <property type="match status" value="1"/>
</dbReference>
<dbReference type="Gene3D" id="3.30.1370.30">
    <property type="match status" value="1"/>
</dbReference>
<dbReference type="OrthoDB" id="409928at2759"/>
<name>A0A1Y2H5X4_9FUNG</name>
<evidence type="ECO:0000256" key="3">
    <source>
        <dbReference type="ARBA" id="ARBA00023274"/>
    </source>
</evidence>
<dbReference type="STRING" id="765915.A0A1Y2H5X4"/>
<dbReference type="InterPro" id="IPR035987">
    <property type="entry name" value="Ribosomal_uS8_sf"/>
</dbReference>
<proteinExistence type="inferred from homology"/>
<dbReference type="EMBL" id="MCFL01000202">
    <property type="protein sequence ID" value="ORZ29414.1"/>
    <property type="molecule type" value="Genomic_DNA"/>
</dbReference>
<evidence type="ECO:0000313" key="4">
    <source>
        <dbReference type="EMBL" id="ORZ29414.1"/>
    </source>
</evidence>
<dbReference type="GO" id="GO:1990904">
    <property type="term" value="C:ribonucleoprotein complex"/>
    <property type="evidence" value="ECO:0007669"/>
    <property type="project" value="UniProtKB-KW"/>
</dbReference>
<dbReference type="Proteomes" id="UP000193411">
    <property type="component" value="Unassembled WGS sequence"/>
</dbReference>
<comment type="caution">
    <text evidence="4">The sequence shown here is derived from an EMBL/GenBank/DDBJ whole genome shotgun (WGS) entry which is preliminary data.</text>
</comment>
<sequence>MPQIHNVCSHLQNAFRARLRSTSVPHSNLNLSLLSLLRDQGFLSAVMAGSPLGPHQPALGVAQRRLWVNLKYSGPALDSPLLQEMKTVSKPSRRVFATHHELAEVASGRKCRRLQQLGLKLPLVPGEVVAINTEQGVLDLHSAVKQGLGGEVLCTAK</sequence>
<organism evidence="4 5">
    <name type="scientific">Catenaria anguillulae PL171</name>
    <dbReference type="NCBI Taxonomy" id="765915"/>
    <lineage>
        <taxon>Eukaryota</taxon>
        <taxon>Fungi</taxon>
        <taxon>Fungi incertae sedis</taxon>
        <taxon>Blastocladiomycota</taxon>
        <taxon>Blastocladiomycetes</taxon>
        <taxon>Blastocladiales</taxon>
        <taxon>Catenariaceae</taxon>
        <taxon>Catenaria</taxon>
    </lineage>
</organism>
<reference evidence="4 5" key="1">
    <citation type="submission" date="2016-07" db="EMBL/GenBank/DDBJ databases">
        <title>Pervasive Adenine N6-methylation of Active Genes in Fungi.</title>
        <authorList>
            <consortium name="DOE Joint Genome Institute"/>
            <person name="Mondo S.J."/>
            <person name="Dannebaum R.O."/>
            <person name="Kuo R.C."/>
            <person name="Labutti K."/>
            <person name="Haridas S."/>
            <person name="Kuo A."/>
            <person name="Salamov A."/>
            <person name="Ahrendt S.R."/>
            <person name="Lipzen A."/>
            <person name="Sullivan W."/>
            <person name="Andreopoulos W.B."/>
            <person name="Clum A."/>
            <person name="Lindquist E."/>
            <person name="Daum C."/>
            <person name="Ramamoorthy G.K."/>
            <person name="Gryganskyi A."/>
            <person name="Culley D."/>
            <person name="Magnuson J.K."/>
            <person name="James T.Y."/>
            <person name="O'Malley M.A."/>
            <person name="Stajich J.E."/>
            <person name="Spatafora J.W."/>
            <person name="Visel A."/>
            <person name="Grigoriev I.V."/>
        </authorList>
    </citation>
    <scope>NUCLEOTIDE SEQUENCE [LARGE SCALE GENOMIC DNA]</scope>
    <source>
        <strain evidence="4 5">PL171</strain>
    </source>
</reference>
<evidence type="ECO:0000256" key="2">
    <source>
        <dbReference type="ARBA" id="ARBA00022980"/>
    </source>
</evidence>
<dbReference type="GO" id="GO:0005840">
    <property type="term" value="C:ribosome"/>
    <property type="evidence" value="ECO:0007669"/>
    <property type="project" value="UniProtKB-KW"/>
</dbReference>
<accession>A0A1Y2H5X4</accession>
<dbReference type="AlphaFoldDB" id="A0A1Y2H5X4"/>
<dbReference type="InterPro" id="IPR000630">
    <property type="entry name" value="Ribosomal_uS8"/>
</dbReference>
<keyword evidence="5" id="KW-1185">Reference proteome</keyword>
<comment type="similarity">
    <text evidence="1">Belongs to the universal ribosomal protein uS8 family.</text>
</comment>
<protein>
    <submittedName>
        <fullName evidence="4">30S ribosomal protein S8</fullName>
    </submittedName>
</protein>
<dbReference type="SUPFAM" id="SSF56047">
    <property type="entry name" value="Ribosomal protein S8"/>
    <property type="match status" value="1"/>
</dbReference>
<dbReference type="GO" id="GO:0003735">
    <property type="term" value="F:structural constituent of ribosome"/>
    <property type="evidence" value="ECO:0007669"/>
    <property type="project" value="InterPro"/>
</dbReference>
<evidence type="ECO:0000313" key="5">
    <source>
        <dbReference type="Proteomes" id="UP000193411"/>
    </source>
</evidence>
<keyword evidence="2 4" id="KW-0689">Ribosomal protein</keyword>
<evidence type="ECO:0000256" key="1">
    <source>
        <dbReference type="ARBA" id="ARBA00006471"/>
    </source>
</evidence>
<keyword evidence="3" id="KW-0687">Ribonucleoprotein</keyword>
<gene>
    <name evidence="4" type="ORF">BCR44DRAFT_1451267</name>
</gene>
<dbReference type="GO" id="GO:0006412">
    <property type="term" value="P:translation"/>
    <property type="evidence" value="ECO:0007669"/>
    <property type="project" value="InterPro"/>
</dbReference>